<reference evidence="6" key="1">
    <citation type="submission" date="2025-08" db="UniProtKB">
        <authorList>
            <consortium name="RefSeq"/>
        </authorList>
    </citation>
    <scope>IDENTIFICATION</scope>
    <source>
        <tissue evidence="6">Testes</tissue>
    </source>
</reference>
<feature type="repeat" description="ANK" evidence="3">
    <location>
        <begin position="64"/>
        <end position="96"/>
    </location>
</feature>
<evidence type="ECO:0000256" key="4">
    <source>
        <dbReference type="SAM" id="SignalP"/>
    </source>
</evidence>
<gene>
    <name evidence="6" type="primary">LOC102810406</name>
</gene>
<dbReference type="GeneID" id="102810406"/>
<organism evidence="5 6">
    <name type="scientific">Saccoglossus kowalevskii</name>
    <name type="common">Acorn worm</name>
    <dbReference type="NCBI Taxonomy" id="10224"/>
    <lineage>
        <taxon>Eukaryota</taxon>
        <taxon>Metazoa</taxon>
        <taxon>Hemichordata</taxon>
        <taxon>Enteropneusta</taxon>
        <taxon>Harrimaniidae</taxon>
        <taxon>Saccoglossus</taxon>
    </lineage>
</organism>
<keyword evidence="4" id="KW-0732">Signal</keyword>
<keyword evidence="5" id="KW-1185">Reference proteome</keyword>
<dbReference type="SMART" id="SM00248">
    <property type="entry name" value="ANK"/>
    <property type="match status" value="2"/>
</dbReference>
<dbReference type="InterPro" id="IPR036770">
    <property type="entry name" value="Ankyrin_rpt-contain_sf"/>
</dbReference>
<protein>
    <submittedName>
        <fullName evidence="6">Uncharacterized protein LOC102810406</fullName>
    </submittedName>
</protein>
<dbReference type="Gene3D" id="1.25.40.20">
    <property type="entry name" value="Ankyrin repeat-containing domain"/>
    <property type="match status" value="1"/>
</dbReference>
<name>A0ABM0MUR6_SACKO</name>
<dbReference type="PANTHER" id="PTHR24171">
    <property type="entry name" value="ANKYRIN REPEAT DOMAIN-CONTAINING PROTEIN 39-RELATED"/>
    <property type="match status" value="1"/>
</dbReference>
<keyword evidence="2 3" id="KW-0040">ANK repeat</keyword>
<dbReference type="SUPFAM" id="SSF48403">
    <property type="entry name" value="Ankyrin repeat"/>
    <property type="match status" value="1"/>
</dbReference>
<dbReference type="PROSITE" id="PS50297">
    <property type="entry name" value="ANK_REP_REGION"/>
    <property type="match status" value="2"/>
</dbReference>
<dbReference type="Pfam" id="PF12796">
    <property type="entry name" value="Ank_2"/>
    <property type="match status" value="1"/>
</dbReference>
<dbReference type="PANTHER" id="PTHR24171:SF8">
    <property type="entry name" value="BRCA1-ASSOCIATED RING DOMAIN PROTEIN 1"/>
    <property type="match status" value="1"/>
</dbReference>
<sequence>MAFHIVCYSITAVQQLLAAGVSANVRDGAKSLNTPLHWAASYANIEMLKFLLDNKASVNVSNSDGATPLHDAVQRGDVDIVDILVKNKANCHAKANKGTFAGKTPLDCAIDKKEIYQILSSVPVVLNNLPNGLTNGNDSTEYDSDDVLLYTANTVEDISTKPDSRILDSPVPSYSSEVIGTPSETPLTVSTDNVIDKLNEMLSSSNLRQSAPSLVTDARLHLLWPQPQRIVQRQGPPFHPQQLLNIHIGSGPDKGPSLCKLLLLSNFLIGDNVGGLSLQTKYALLGIQNHHTVLLCANIFHEREDILPQFPLGTVLMECGYKADYDFEKFGKVLSENGELLDLDTYCQRRYITVVPYIDVQEDGALKPVQMTIIQHIISQFPSSDIGGCPEASVRNIFNSIMCAQSHGALGLVLTDWAGIGCLNHQPFSWPGYITAAGLSWNHASRLDFIHSNLPDLINKHVYMDHSSVIGQVIIEVGRAETYLIRASKGYTGTECGNLPPDEGSLLYQILTSADDVSIEKLTPESIQKALLHARRCQNVLSKAVKTTHNSLLLSELQVTTDLLLLTSKVGKALVLSGLNPNKSGAGYPVINVGLSNLSATSRTDIANKLLGISEQYRQTWLGSNLPNGLKESLMMLHRTLKQLIPESKKDWEY</sequence>
<evidence type="ECO:0000313" key="6">
    <source>
        <dbReference type="RefSeq" id="XP_006823757.1"/>
    </source>
</evidence>
<proteinExistence type="predicted"/>
<evidence type="ECO:0000256" key="1">
    <source>
        <dbReference type="ARBA" id="ARBA00022737"/>
    </source>
</evidence>
<evidence type="ECO:0000313" key="5">
    <source>
        <dbReference type="Proteomes" id="UP000694865"/>
    </source>
</evidence>
<dbReference type="InterPro" id="IPR002110">
    <property type="entry name" value="Ankyrin_rpt"/>
</dbReference>
<dbReference type="RefSeq" id="XP_006823757.1">
    <property type="nucleotide sequence ID" value="XM_006823694.1"/>
</dbReference>
<dbReference type="Proteomes" id="UP000694865">
    <property type="component" value="Unplaced"/>
</dbReference>
<evidence type="ECO:0000256" key="2">
    <source>
        <dbReference type="ARBA" id="ARBA00023043"/>
    </source>
</evidence>
<feature type="chain" id="PRO_5046608975" evidence="4">
    <location>
        <begin position="19"/>
        <end position="654"/>
    </location>
</feature>
<feature type="repeat" description="ANK" evidence="3">
    <location>
        <begin position="31"/>
        <end position="63"/>
    </location>
</feature>
<keyword evidence="1" id="KW-0677">Repeat</keyword>
<evidence type="ECO:0000256" key="3">
    <source>
        <dbReference type="PROSITE-ProRule" id="PRU00023"/>
    </source>
</evidence>
<accession>A0ABM0MUR6</accession>
<dbReference type="PROSITE" id="PS50088">
    <property type="entry name" value="ANK_REPEAT"/>
    <property type="match status" value="2"/>
</dbReference>
<feature type="signal peptide" evidence="4">
    <location>
        <begin position="1"/>
        <end position="18"/>
    </location>
</feature>